<protein>
    <submittedName>
        <fullName evidence="1">Uncharacterized protein</fullName>
    </submittedName>
</protein>
<name>A0AA36H7C9_CYLNA</name>
<dbReference type="EMBL" id="CATQJL010000316">
    <property type="protein sequence ID" value="CAJ0605424.1"/>
    <property type="molecule type" value="Genomic_DNA"/>
</dbReference>
<reference evidence="1" key="1">
    <citation type="submission" date="2023-07" db="EMBL/GenBank/DDBJ databases">
        <authorList>
            <consortium name="CYATHOMIX"/>
        </authorList>
    </citation>
    <scope>NUCLEOTIDE SEQUENCE</scope>
    <source>
        <strain evidence="1">N/A</strain>
    </source>
</reference>
<keyword evidence="2" id="KW-1185">Reference proteome</keyword>
<organism evidence="1 2">
    <name type="scientific">Cylicocyclus nassatus</name>
    <name type="common">Nematode worm</name>
    <dbReference type="NCBI Taxonomy" id="53992"/>
    <lineage>
        <taxon>Eukaryota</taxon>
        <taxon>Metazoa</taxon>
        <taxon>Ecdysozoa</taxon>
        <taxon>Nematoda</taxon>
        <taxon>Chromadorea</taxon>
        <taxon>Rhabditida</taxon>
        <taxon>Rhabditina</taxon>
        <taxon>Rhabditomorpha</taxon>
        <taxon>Strongyloidea</taxon>
        <taxon>Strongylidae</taxon>
        <taxon>Cylicocyclus</taxon>
    </lineage>
</organism>
<accession>A0AA36H7C9</accession>
<dbReference type="Proteomes" id="UP001176961">
    <property type="component" value="Unassembled WGS sequence"/>
</dbReference>
<comment type="caution">
    <text evidence="1">The sequence shown here is derived from an EMBL/GenBank/DDBJ whole genome shotgun (WGS) entry which is preliminary data.</text>
</comment>
<evidence type="ECO:0000313" key="1">
    <source>
        <dbReference type="EMBL" id="CAJ0605424.1"/>
    </source>
</evidence>
<evidence type="ECO:0000313" key="2">
    <source>
        <dbReference type="Proteomes" id="UP001176961"/>
    </source>
</evidence>
<proteinExistence type="predicted"/>
<dbReference type="AlphaFoldDB" id="A0AA36H7C9"/>
<gene>
    <name evidence="1" type="ORF">CYNAS_LOCUS17407</name>
</gene>
<sequence>MSQTGGRNEALKSLPEEIEDVLKDFGEDMLGFGHDELKPWMDVNLENSKFYKNLAKTDEEREKILDELMEQQKDWRPHLFRCLQMALYV</sequence>